<dbReference type="SMART" id="SM00054">
    <property type="entry name" value="EFh"/>
    <property type="match status" value="3"/>
</dbReference>
<dbReference type="Pfam" id="PF13499">
    <property type="entry name" value="EF-hand_7"/>
    <property type="match status" value="1"/>
</dbReference>
<feature type="compositionally biased region" description="Polar residues" evidence="3">
    <location>
        <begin position="24"/>
        <end position="39"/>
    </location>
</feature>
<dbReference type="Gene3D" id="1.10.238.10">
    <property type="entry name" value="EF-hand"/>
    <property type="match status" value="2"/>
</dbReference>
<name>A0A7S3PK49_9STRA</name>
<keyword evidence="1" id="KW-0677">Repeat</keyword>
<evidence type="ECO:0000313" key="5">
    <source>
        <dbReference type="EMBL" id="CAE0442038.1"/>
    </source>
</evidence>
<sequence length="227" mass="25578">MNTSRKESSDLLQNGLNDRKQSSFRRATNTSPQLQSPGQNGPMEKVSGFFKRNSRSVSSFRRRGTVIDFSPAANSFSSLLQEREIKAAFDFFDVSKTGKITLKNLQDRIRAFHPNKKSLPKGELKFLMGGKPHLTYADLKQMIEDGSTISGFDPMEEAFKLYDPNNTGFIDMDVLRKVFSELGHGEITEEDTKLLIEAADYDGDGKINLNDFQNMTKLLDVSRFGVM</sequence>
<dbReference type="PROSITE" id="PS00018">
    <property type="entry name" value="EF_HAND_1"/>
    <property type="match status" value="1"/>
</dbReference>
<evidence type="ECO:0000256" key="3">
    <source>
        <dbReference type="SAM" id="MobiDB-lite"/>
    </source>
</evidence>
<dbReference type="EMBL" id="HBIN01016014">
    <property type="protein sequence ID" value="CAE0442038.1"/>
    <property type="molecule type" value="Transcribed_RNA"/>
</dbReference>
<gene>
    <name evidence="5" type="ORF">ASTO00021_LOCUS12155</name>
</gene>
<accession>A0A7S3PK49</accession>
<dbReference type="InterPro" id="IPR050145">
    <property type="entry name" value="Centrin_CML-like"/>
</dbReference>
<proteinExistence type="predicted"/>
<dbReference type="AlphaFoldDB" id="A0A7S3PK49"/>
<feature type="domain" description="EF-hand" evidence="4">
    <location>
        <begin position="187"/>
        <end position="222"/>
    </location>
</feature>
<dbReference type="SUPFAM" id="SSF47473">
    <property type="entry name" value="EF-hand"/>
    <property type="match status" value="1"/>
</dbReference>
<protein>
    <recommendedName>
        <fullName evidence="4">EF-hand domain-containing protein</fullName>
    </recommendedName>
</protein>
<dbReference type="PANTHER" id="PTHR23050">
    <property type="entry name" value="CALCIUM BINDING PROTEIN"/>
    <property type="match status" value="1"/>
</dbReference>
<dbReference type="InterPro" id="IPR002048">
    <property type="entry name" value="EF_hand_dom"/>
</dbReference>
<dbReference type="GO" id="GO:0005509">
    <property type="term" value="F:calcium ion binding"/>
    <property type="evidence" value="ECO:0007669"/>
    <property type="project" value="InterPro"/>
</dbReference>
<evidence type="ECO:0000259" key="4">
    <source>
        <dbReference type="PROSITE" id="PS50222"/>
    </source>
</evidence>
<evidence type="ECO:0000256" key="2">
    <source>
        <dbReference type="ARBA" id="ARBA00022837"/>
    </source>
</evidence>
<feature type="domain" description="EF-hand" evidence="4">
    <location>
        <begin position="150"/>
        <end position="185"/>
    </location>
</feature>
<dbReference type="InterPro" id="IPR011992">
    <property type="entry name" value="EF-hand-dom_pair"/>
</dbReference>
<organism evidence="5">
    <name type="scientific">Aplanochytrium stocchinoi</name>
    <dbReference type="NCBI Taxonomy" id="215587"/>
    <lineage>
        <taxon>Eukaryota</taxon>
        <taxon>Sar</taxon>
        <taxon>Stramenopiles</taxon>
        <taxon>Bigyra</taxon>
        <taxon>Labyrinthulomycetes</taxon>
        <taxon>Thraustochytrida</taxon>
        <taxon>Thraustochytriidae</taxon>
        <taxon>Aplanochytrium</taxon>
    </lineage>
</organism>
<dbReference type="PROSITE" id="PS50222">
    <property type="entry name" value="EF_HAND_2"/>
    <property type="match status" value="3"/>
</dbReference>
<keyword evidence="2" id="KW-0106">Calcium</keyword>
<feature type="domain" description="EF-hand" evidence="4">
    <location>
        <begin position="80"/>
        <end position="115"/>
    </location>
</feature>
<reference evidence="5" key="1">
    <citation type="submission" date="2021-01" db="EMBL/GenBank/DDBJ databases">
        <authorList>
            <person name="Corre E."/>
            <person name="Pelletier E."/>
            <person name="Niang G."/>
            <person name="Scheremetjew M."/>
            <person name="Finn R."/>
            <person name="Kale V."/>
            <person name="Holt S."/>
            <person name="Cochrane G."/>
            <person name="Meng A."/>
            <person name="Brown T."/>
            <person name="Cohen L."/>
        </authorList>
    </citation>
    <scope>NUCLEOTIDE SEQUENCE</scope>
    <source>
        <strain evidence="5">GSBS06</strain>
    </source>
</reference>
<feature type="region of interest" description="Disordered" evidence="3">
    <location>
        <begin position="1"/>
        <end position="47"/>
    </location>
</feature>
<dbReference type="FunFam" id="1.10.238.10:FF:000003">
    <property type="entry name" value="Calmodulin A"/>
    <property type="match status" value="1"/>
</dbReference>
<dbReference type="CDD" id="cd00051">
    <property type="entry name" value="EFh"/>
    <property type="match status" value="1"/>
</dbReference>
<dbReference type="InterPro" id="IPR018247">
    <property type="entry name" value="EF_Hand_1_Ca_BS"/>
</dbReference>
<evidence type="ECO:0000256" key="1">
    <source>
        <dbReference type="ARBA" id="ARBA00022737"/>
    </source>
</evidence>